<protein>
    <recommendedName>
        <fullName evidence="16">Hypoxanthine phosphoribosyltransferase</fullName>
        <ecNumber evidence="16">2.4.2.8</ecNumber>
    </recommendedName>
</protein>
<dbReference type="RefSeq" id="WP_011675094.1">
    <property type="nucleotide sequence ID" value="NZ_AZSI01000213.1"/>
</dbReference>
<dbReference type="EMBL" id="AZSI01000213">
    <property type="protein sequence ID" value="KEY61184.1"/>
    <property type="molecule type" value="Genomic_DNA"/>
</dbReference>
<evidence type="ECO:0000256" key="5">
    <source>
        <dbReference type="ARBA" id="ARBA00004676"/>
    </source>
</evidence>
<feature type="domain" description="Phosphoribosyltransferase" evidence="17">
    <location>
        <begin position="19"/>
        <end position="163"/>
    </location>
</feature>
<dbReference type="PANTHER" id="PTHR43340:SF1">
    <property type="entry name" value="HYPOXANTHINE PHOSPHORIBOSYLTRANSFERASE"/>
    <property type="match status" value="1"/>
</dbReference>
<evidence type="ECO:0000256" key="13">
    <source>
        <dbReference type="ARBA" id="ARBA00022842"/>
    </source>
</evidence>
<evidence type="ECO:0000256" key="14">
    <source>
        <dbReference type="ARBA" id="ARBA00048811"/>
    </source>
</evidence>
<dbReference type="Proteomes" id="UP000028401">
    <property type="component" value="Unassembled WGS sequence"/>
</dbReference>
<evidence type="ECO:0000256" key="6">
    <source>
        <dbReference type="ARBA" id="ARBA00008391"/>
    </source>
</evidence>
<dbReference type="GO" id="GO:0032263">
    <property type="term" value="P:GMP salvage"/>
    <property type="evidence" value="ECO:0007669"/>
    <property type="project" value="UniProtKB-UniPathway"/>
</dbReference>
<evidence type="ECO:0000259" key="17">
    <source>
        <dbReference type="Pfam" id="PF00156"/>
    </source>
</evidence>
<accession>A0A084A7A5</accession>
<keyword evidence="8 16" id="KW-0328">Glycosyltransferase</keyword>
<evidence type="ECO:0000256" key="9">
    <source>
        <dbReference type="ARBA" id="ARBA00022679"/>
    </source>
</evidence>
<dbReference type="GO" id="GO:0006178">
    <property type="term" value="P:guanine salvage"/>
    <property type="evidence" value="ECO:0007669"/>
    <property type="project" value="TreeGrafter"/>
</dbReference>
<comment type="catalytic activity">
    <reaction evidence="15">
        <text>IMP + diphosphate = hypoxanthine + 5-phospho-alpha-D-ribose 1-diphosphate</text>
        <dbReference type="Rhea" id="RHEA:17973"/>
        <dbReference type="ChEBI" id="CHEBI:17368"/>
        <dbReference type="ChEBI" id="CHEBI:33019"/>
        <dbReference type="ChEBI" id="CHEBI:58017"/>
        <dbReference type="ChEBI" id="CHEBI:58053"/>
        <dbReference type="EC" id="2.4.2.8"/>
    </reaction>
    <physiologicalReaction direction="right-to-left" evidence="15">
        <dbReference type="Rhea" id="RHEA:17975"/>
    </physiologicalReaction>
</comment>
<gene>
    <name evidence="18" type="ORF">U725_02670</name>
</gene>
<keyword evidence="7 16" id="KW-0963">Cytoplasm</keyword>
<reference evidence="18" key="1">
    <citation type="submission" date="2014-06" db="EMBL/GenBank/DDBJ databases">
        <title>Draft genome sequence of the putrescine producing strain Lactococcus lactis subsp cremoris GE214.</title>
        <authorList>
            <person name="Ladero V."/>
            <person name="Linares D.M."/>
            <person name="del Rio B."/>
            <person name="Mayo B."/>
            <person name="Martin M.C."/>
            <person name="Fernandez M."/>
            <person name="Alvarez M.A."/>
        </authorList>
    </citation>
    <scope>NUCLEOTIDE SEQUENCE [LARGE SCALE GENOMIC DNA]</scope>
    <source>
        <strain evidence="18">GE214</strain>
    </source>
</reference>
<sequence length="183" mass="20635">MLEKNLDKAIEKVLVSEEEIIEKSKELGEILTKEYEGKNPLVLGILRGSVPFLAELIKHIDCHLETDFMTVSSYHGGTKSSGEVKLILDVDTAVKGREILIVEDIIDTGRTLKYLKELLEHRGANVKIVTLLDKPEGRIVEIKPDYSGFTIPNEFVVGFGLDYEENYRNLPYVGVLKPEVYSK</sequence>
<dbReference type="UniPathway" id="UPA00909">
    <property type="reaction ID" value="UER00887"/>
</dbReference>
<dbReference type="GO" id="GO:0052657">
    <property type="term" value="F:guanine phosphoribosyltransferase activity"/>
    <property type="evidence" value="ECO:0007669"/>
    <property type="project" value="UniProtKB-ARBA"/>
</dbReference>
<dbReference type="GO" id="GO:0000166">
    <property type="term" value="F:nucleotide binding"/>
    <property type="evidence" value="ECO:0007669"/>
    <property type="project" value="UniProtKB-KW"/>
</dbReference>
<comment type="subcellular location">
    <subcellularLocation>
        <location evidence="3 16">Cytoplasm</location>
    </subcellularLocation>
</comment>
<evidence type="ECO:0000256" key="4">
    <source>
        <dbReference type="ARBA" id="ARBA00004669"/>
    </source>
</evidence>
<dbReference type="GO" id="GO:0004422">
    <property type="term" value="F:hypoxanthine phosphoribosyltransferase activity"/>
    <property type="evidence" value="ECO:0007669"/>
    <property type="project" value="InterPro"/>
</dbReference>
<evidence type="ECO:0000256" key="7">
    <source>
        <dbReference type="ARBA" id="ARBA00022490"/>
    </source>
</evidence>
<comment type="pathway">
    <text evidence="5">Purine metabolism; GMP biosynthesis via salvage pathway; GMP from guanine: step 1/1.</text>
</comment>
<comment type="catalytic activity">
    <reaction evidence="14">
        <text>GMP + diphosphate = guanine + 5-phospho-alpha-D-ribose 1-diphosphate</text>
        <dbReference type="Rhea" id="RHEA:25424"/>
        <dbReference type="ChEBI" id="CHEBI:16235"/>
        <dbReference type="ChEBI" id="CHEBI:33019"/>
        <dbReference type="ChEBI" id="CHEBI:58017"/>
        <dbReference type="ChEBI" id="CHEBI:58115"/>
        <dbReference type="EC" id="2.4.2.8"/>
    </reaction>
    <physiologicalReaction direction="right-to-left" evidence="14">
        <dbReference type="Rhea" id="RHEA:25426"/>
    </physiologicalReaction>
</comment>
<dbReference type="InterPro" id="IPR005904">
    <property type="entry name" value="Hxn_phspho_trans"/>
</dbReference>
<dbReference type="GO" id="GO:0006166">
    <property type="term" value="P:purine ribonucleoside salvage"/>
    <property type="evidence" value="ECO:0007669"/>
    <property type="project" value="UniProtKB-KW"/>
</dbReference>
<keyword evidence="11 16" id="KW-0660">Purine salvage</keyword>
<keyword evidence="10 16" id="KW-0479">Metal-binding</keyword>
<dbReference type="UniPathway" id="UPA00591">
    <property type="reaction ID" value="UER00648"/>
</dbReference>
<dbReference type="GO" id="GO:0000287">
    <property type="term" value="F:magnesium ion binding"/>
    <property type="evidence" value="ECO:0007669"/>
    <property type="project" value="TreeGrafter"/>
</dbReference>
<evidence type="ECO:0000256" key="3">
    <source>
        <dbReference type="ARBA" id="ARBA00004496"/>
    </source>
</evidence>
<dbReference type="Gene3D" id="3.40.50.2020">
    <property type="match status" value="1"/>
</dbReference>
<organism evidence="18">
    <name type="scientific">Lactococcus cremoris subsp. cremoris GE214</name>
    <dbReference type="NCBI Taxonomy" id="1415168"/>
    <lineage>
        <taxon>Bacteria</taxon>
        <taxon>Bacillati</taxon>
        <taxon>Bacillota</taxon>
        <taxon>Bacilli</taxon>
        <taxon>Lactobacillales</taxon>
        <taxon>Streptococcaceae</taxon>
        <taxon>Lactococcus</taxon>
        <taxon>Lactococcus cremoris subsp. cremoris</taxon>
    </lineage>
</organism>
<dbReference type="GO" id="GO:0046100">
    <property type="term" value="P:hypoxanthine metabolic process"/>
    <property type="evidence" value="ECO:0007669"/>
    <property type="project" value="TreeGrafter"/>
</dbReference>
<evidence type="ECO:0000256" key="11">
    <source>
        <dbReference type="ARBA" id="ARBA00022726"/>
    </source>
</evidence>
<evidence type="ECO:0000256" key="8">
    <source>
        <dbReference type="ARBA" id="ARBA00022676"/>
    </source>
</evidence>
<dbReference type="FunFam" id="3.40.50.2020:FF:000006">
    <property type="entry name" value="Hypoxanthine phosphoribosyltransferase"/>
    <property type="match status" value="1"/>
</dbReference>
<evidence type="ECO:0000256" key="12">
    <source>
        <dbReference type="ARBA" id="ARBA00022741"/>
    </source>
</evidence>
<dbReference type="GeneID" id="61108345"/>
<dbReference type="EC" id="2.4.2.8" evidence="16"/>
<evidence type="ECO:0000256" key="10">
    <source>
        <dbReference type="ARBA" id="ARBA00022723"/>
    </source>
</evidence>
<dbReference type="InterPro" id="IPR000836">
    <property type="entry name" value="PRTase_dom"/>
</dbReference>
<dbReference type="AlphaFoldDB" id="A0A084A7A5"/>
<comment type="function">
    <text evidence="2">Purine salvage pathway enzyme that catalyzes the transfer of the ribosyl-5-phosphate group from 5-phospho-alpha-D-ribose 1-diphosphate (PRPP) to the N9 position of the 6-oxopurines hypoxanthine and guanine to form the corresponding ribonucleotides IMP (inosine 5'-monophosphate) and GMP (guanosine 5'-monophosphate), with the release of PPi.</text>
</comment>
<comment type="caution">
    <text evidence="18">The sequence shown here is derived from an EMBL/GenBank/DDBJ whole genome shotgun (WGS) entry which is preliminary data.</text>
</comment>
<comment type="cofactor">
    <cofactor evidence="1 16">
        <name>Mg(2+)</name>
        <dbReference type="ChEBI" id="CHEBI:18420"/>
    </cofactor>
</comment>
<dbReference type="Pfam" id="PF00156">
    <property type="entry name" value="Pribosyltran"/>
    <property type="match status" value="1"/>
</dbReference>
<dbReference type="NCBIfam" id="TIGR01203">
    <property type="entry name" value="HGPRTase"/>
    <property type="match status" value="1"/>
</dbReference>
<dbReference type="GO" id="GO:0032264">
    <property type="term" value="P:IMP salvage"/>
    <property type="evidence" value="ECO:0007669"/>
    <property type="project" value="UniProtKB-UniPathway"/>
</dbReference>
<keyword evidence="12 16" id="KW-0547">Nucleotide-binding</keyword>
<name>A0A084A7A5_LACLC</name>
<comment type="pathway">
    <text evidence="4 16">Purine metabolism; IMP biosynthesis via salvage pathway; IMP from hypoxanthine: step 1/1.</text>
</comment>
<dbReference type="CDD" id="cd06223">
    <property type="entry name" value="PRTases_typeI"/>
    <property type="match status" value="1"/>
</dbReference>
<evidence type="ECO:0000256" key="15">
    <source>
        <dbReference type="ARBA" id="ARBA00049402"/>
    </source>
</evidence>
<comment type="similarity">
    <text evidence="6 16">Belongs to the purine/pyrimidine phosphoribosyltransferase family.</text>
</comment>
<dbReference type="PANTHER" id="PTHR43340">
    <property type="entry name" value="HYPOXANTHINE-GUANINE PHOSPHORIBOSYLTRANSFERASE"/>
    <property type="match status" value="1"/>
</dbReference>
<dbReference type="GO" id="GO:0005829">
    <property type="term" value="C:cytosol"/>
    <property type="evidence" value="ECO:0007669"/>
    <property type="project" value="TreeGrafter"/>
</dbReference>
<dbReference type="InterPro" id="IPR050408">
    <property type="entry name" value="HGPRT"/>
</dbReference>
<keyword evidence="9 16" id="KW-0808">Transferase</keyword>
<evidence type="ECO:0000256" key="16">
    <source>
        <dbReference type="RuleBase" id="RU364099"/>
    </source>
</evidence>
<keyword evidence="13 16" id="KW-0460">Magnesium</keyword>
<evidence type="ECO:0000256" key="1">
    <source>
        <dbReference type="ARBA" id="ARBA00001946"/>
    </source>
</evidence>
<evidence type="ECO:0000313" key="18">
    <source>
        <dbReference type="EMBL" id="KEY61184.1"/>
    </source>
</evidence>
<dbReference type="PATRIC" id="fig|1415168.3.peg.2720"/>
<dbReference type="InterPro" id="IPR029057">
    <property type="entry name" value="PRTase-like"/>
</dbReference>
<proteinExistence type="inferred from homology"/>
<evidence type="ECO:0000256" key="2">
    <source>
        <dbReference type="ARBA" id="ARBA00002049"/>
    </source>
</evidence>
<dbReference type="SUPFAM" id="SSF53271">
    <property type="entry name" value="PRTase-like"/>
    <property type="match status" value="1"/>
</dbReference>